<comment type="caution">
    <text evidence="3">The sequence shown here is derived from an EMBL/GenBank/DDBJ whole genome shotgun (WGS) entry which is preliminary data.</text>
</comment>
<dbReference type="PANTHER" id="PTHR20923:SF1">
    <property type="entry name" value="G PATCH DOMAIN AND ANKYRIN REPEAT-CONTAINING PROTEIN 1"/>
    <property type="match status" value="1"/>
</dbReference>
<dbReference type="EMBL" id="JAKWBI020000077">
    <property type="protein sequence ID" value="KAJ2903581.1"/>
    <property type="molecule type" value="Genomic_DNA"/>
</dbReference>
<dbReference type="Pfam" id="PF01585">
    <property type="entry name" value="G-patch"/>
    <property type="match status" value="1"/>
</dbReference>
<gene>
    <name evidence="3" type="ORF">MKZ38_009634</name>
</gene>
<dbReference type="Proteomes" id="UP001201980">
    <property type="component" value="Unassembled WGS sequence"/>
</dbReference>
<dbReference type="SMART" id="SM00443">
    <property type="entry name" value="G_patch"/>
    <property type="match status" value="1"/>
</dbReference>
<sequence>MDSQGRADGGLYDNIPLHKLQPFSAGLHRRKVNFVPASDSVLKTTTASNDSTSTTSRSAADSYLNIVLPKEAQPDPGGATEQQASPRVCETCKLPIIFQGGGEPARSDSAARKAHEAGIVHQFCVTHSHPPSALDRSRMGLAVLSSHGWDPDSRRGLGAEGQGIINPIKPSPKSDKLGIGMKETLPAAAKVEKKKKILSAKEARRHAENEKRRHQALMNQFHGNPDVTKYLGGG</sequence>
<accession>A0AAD5RV03</accession>
<evidence type="ECO:0000313" key="3">
    <source>
        <dbReference type="EMBL" id="KAJ2903581.1"/>
    </source>
</evidence>
<name>A0AAD5RV03_9PEZI</name>
<dbReference type="PROSITE" id="PS50174">
    <property type="entry name" value="G_PATCH"/>
    <property type="match status" value="1"/>
</dbReference>
<protein>
    <recommendedName>
        <fullName evidence="2">G-patch domain-containing protein</fullName>
    </recommendedName>
</protein>
<feature type="domain" description="G-patch" evidence="2">
    <location>
        <begin position="136"/>
        <end position="184"/>
    </location>
</feature>
<feature type="compositionally biased region" description="Basic and acidic residues" evidence="1">
    <location>
        <begin position="200"/>
        <end position="211"/>
    </location>
</feature>
<evidence type="ECO:0000259" key="2">
    <source>
        <dbReference type="PROSITE" id="PS50174"/>
    </source>
</evidence>
<dbReference type="GO" id="GO:0003676">
    <property type="term" value="F:nucleic acid binding"/>
    <property type="evidence" value="ECO:0007669"/>
    <property type="project" value="InterPro"/>
</dbReference>
<keyword evidence="4" id="KW-1185">Reference proteome</keyword>
<evidence type="ECO:0000256" key="1">
    <source>
        <dbReference type="SAM" id="MobiDB-lite"/>
    </source>
</evidence>
<feature type="region of interest" description="Disordered" evidence="1">
    <location>
        <begin position="200"/>
        <end position="234"/>
    </location>
</feature>
<proteinExistence type="predicted"/>
<dbReference type="PANTHER" id="PTHR20923">
    <property type="entry name" value="BAT4 PROTEIN-RELATED"/>
    <property type="match status" value="1"/>
</dbReference>
<dbReference type="AlphaFoldDB" id="A0AAD5RV03"/>
<dbReference type="InterPro" id="IPR039146">
    <property type="entry name" value="GPANK1"/>
</dbReference>
<reference evidence="3" key="1">
    <citation type="submission" date="2022-07" db="EMBL/GenBank/DDBJ databases">
        <title>Draft genome sequence of Zalerion maritima ATCC 34329, a (micro)plastics degrading marine fungus.</title>
        <authorList>
            <person name="Paco A."/>
            <person name="Goncalves M.F.M."/>
            <person name="Rocha-Santos T.A.P."/>
            <person name="Alves A."/>
        </authorList>
    </citation>
    <scope>NUCLEOTIDE SEQUENCE</scope>
    <source>
        <strain evidence="3">ATCC 34329</strain>
    </source>
</reference>
<dbReference type="InterPro" id="IPR000467">
    <property type="entry name" value="G_patch_dom"/>
</dbReference>
<organism evidence="3 4">
    <name type="scientific">Zalerion maritima</name>
    <dbReference type="NCBI Taxonomy" id="339359"/>
    <lineage>
        <taxon>Eukaryota</taxon>
        <taxon>Fungi</taxon>
        <taxon>Dikarya</taxon>
        <taxon>Ascomycota</taxon>
        <taxon>Pezizomycotina</taxon>
        <taxon>Sordariomycetes</taxon>
        <taxon>Lulworthiomycetidae</taxon>
        <taxon>Lulworthiales</taxon>
        <taxon>Lulworthiaceae</taxon>
        <taxon>Zalerion</taxon>
    </lineage>
</organism>
<evidence type="ECO:0000313" key="4">
    <source>
        <dbReference type="Proteomes" id="UP001201980"/>
    </source>
</evidence>